<feature type="non-terminal residue" evidence="2">
    <location>
        <position position="1"/>
    </location>
</feature>
<organism evidence="2 3">
    <name type="scientific">Ignelater luminosus</name>
    <name type="common">Cucubano</name>
    <name type="synonym">Pyrophorus luminosus</name>
    <dbReference type="NCBI Taxonomy" id="2038154"/>
    <lineage>
        <taxon>Eukaryota</taxon>
        <taxon>Metazoa</taxon>
        <taxon>Ecdysozoa</taxon>
        <taxon>Arthropoda</taxon>
        <taxon>Hexapoda</taxon>
        <taxon>Insecta</taxon>
        <taxon>Pterygota</taxon>
        <taxon>Neoptera</taxon>
        <taxon>Endopterygota</taxon>
        <taxon>Coleoptera</taxon>
        <taxon>Polyphaga</taxon>
        <taxon>Elateriformia</taxon>
        <taxon>Elateroidea</taxon>
        <taxon>Elateridae</taxon>
        <taxon>Agrypninae</taxon>
        <taxon>Pyrophorini</taxon>
        <taxon>Ignelater</taxon>
    </lineage>
</organism>
<gene>
    <name evidence="2" type="ORF">ILUMI_06109</name>
</gene>
<dbReference type="Gene3D" id="1.25.50.20">
    <property type="match status" value="1"/>
</dbReference>
<evidence type="ECO:0000313" key="3">
    <source>
        <dbReference type="Proteomes" id="UP000801492"/>
    </source>
</evidence>
<accession>A0A8K0GI21</accession>
<comment type="caution">
    <text evidence="2">The sequence shown here is derived from an EMBL/GenBank/DDBJ whole genome shotgun (WGS) entry which is preliminary data.</text>
</comment>
<protein>
    <submittedName>
        <fullName evidence="2">Uncharacterized protein</fullName>
    </submittedName>
</protein>
<evidence type="ECO:0000313" key="2">
    <source>
        <dbReference type="EMBL" id="KAF2900076.1"/>
    </source>
</evidence>
<name>A0A8K0GI21_IGNLU</name>
<proteinExistence type="predicted"/>
<dbReference type="AlphaFoldDB" id="A0A8K0GI21"/>
<evidence type="ECO:0000256" key="1">
    <source>
        <dbReference type="SAM" id="MobiDB-lite"/>
    </source>
</evidence>
<dbReference type="Proteomes" id="UP000801492">
    <property type="component" value="Unassembled WGS sequence"/>
</dbReference>
<feature type="region of interest" description="Disordered" evidence="1">
    <location>
        <begin position="79"/>
        <end position="104"/>
    </location>
</feature>
<sequence>YGGMNALSSLISTTANRLTTNEQITEFAEFIEAKKEILEEAAQVGRDAIEQAKENVAWATKYRDVLYEYLKQVVPVTTTTPEPTTTAKATTSVEPTSTKDPNSGTSLTVCSTLLVLSVLKAVFRS</sequence>
<reference evidence="2" key="1">
    <citation type="submission" date="2019-08" db="EMBL/GenBank/DDBJ databases">
        <title>The genome of the North American firefly Photinus pyralis.</title>
        <authorList>
            <consortium name="Photinus pyralis genome working group"/>
            <person name="Fallon T.R."/>
            <person name="Sander Lower S.E."/>
            <person name="Weng J.-K."/>
        </authorList>
    </citation>
    <scope>NUCLEOTIDE SEQUENCE</scope>
    <source>
        <strain evidence="2">TRF0915ILg1</strain>
        <tissue evidence="2">Whole body</tissue>
    </source>
</reference>
<keyword evidence="3" id="KW-1185">Reference proteome</keyword>
<dbReference type="EMBL" id="VTPC01002406">
    <property type="protein sequence ID" value="KAF2900076.1"/>
    <property type="molecule type" value="Genomic_DNA"/>
</dbReference>
<feature type="compositionally biased region" description="Low complexity" evidence="1">
    <location>
        <begin position="79"/>
        <end position="96"/>
    </location>
</feature>